<proteinExistence type="predicted"/>
<feature type="compositionally biased region" description="Polar residues" evidence="7">
    <location>
        <begin position="165"/>
        <end position="178"/>
    </location>
</feature>
<dbReference type="Pfam" id="PF00249">
    <property type="entry name" value="Myb_DNA-binding"/>
    <property type="match status" value="2"/>
</dbReference>
<evidence type="ECO:0000256" key="3">
    <source>
        <dbReference type="ARBA" id="ARBA00023015"/>
    </source>
</evidence>
<dbReference type="PANTHER" id="PTHR47997">
    <property type="entry name" value="MYB DOMAIN PROTEIN 55"/>
    <property type="match status" value="1"/>
</dbReference>
<reference evidence="9" key="1">
    <citation type="submission" date="2025-08" db="UniProtKB">
        <authorList>
            <consortium name="RefSeq"/>
        </authorList>
    </citation>
    <scope>IDENTIFICATION</scope>
</reference>
<dbReference type="PROSITE" id="PS51294">
    <property type="entry name" value="HTH_MYB"/>
    <property type="match status" value="2"/>
</dbReference>
<sequence>MAKTGYCEKTGLKKGTWTPEEDMKLTAYIKRYGHWNWRELPRFAGLARCGKSCRLRWVNYLRPDIKRGHFSPEEDEIIMKMHASLGNRWTRIATKLPGRTDNEIKNHWHTNLKKRLNREPTTASSNDKMHHNEELSECKSEGNNNTKESEPGTCLSDDPMDEIRSSPSTSQQSFGDLSSPSIDYSSVITDTNWSKAADNVASPENFAEPVCSFWTEPLLAGNSYIHEDFLETTADPLMFPLSLISFGDPFCGYEGFYNDDNFDVFNQLF</sequence>
<evidence type="ECO:0000313" key="9">
    <source>
        <dbReference type="RefSeq" id="XP_010277888.1"/>
    </source>
</evidence>
<dbReference type="GeneID" id="104612237"/>
<name>A0A1U8B9M2_NELNU</name>
<dbReference type="InterPro" id="IPR001005">
    <property type="entry name" value="SANT/Myb"/>
</dbReference>
<keyword evidence="6" id="KW-0539">Nucleus</keyword>
<dbReference type="SMART" id="SM00717">
    <property type="entry name" value="SANT"/>
    <property type="match status" value="2"/>
</dbReference>
<feature type="region of interest" description="Disordered" evidence="7">
    <location>
        <begin position="101"/>
        <end position="178"/>
    </location>
</feature>
<accession>A0A1U8B9M2</accession>
<dbReference type="SUPFAM" id="SSF46689">
    <property type="entry name" value="Homeodomain-like"/>
    <property type="match status" value="1"/>
</dbReference>
<dbReference type="PANTHER" id="PTHR47997:SF34">
    <property type="entry name" value="TRANSCRIPTION FACTOR MYB86-LIKE"/>
    <property type="match status" value="1"/>
</dbReference>
<dbReference type="Proteomes" id="UP000189703">
    <property type="component" value="Unplaced"/>
</dbReference>
<dbReference type="GO" id="GO:0003677">
    <property type="term" value="F:DNA binding"/>
    <property type="evidence" value="ECO:0007669"/>
    <property type="project" value="UniProtKB-KW"/>
</dbReference>
<dbReference type="InterPro" id="IPR051953">
    <property type="entry name" value="Plant_SW-associated_TFs"/>
</dbReference>
<keyword evidence="8" id="KW-1185">Reference proteome</keyword>
<feature type="compositionally biased region" description="Basic and acidic residues" evidence="7">
    <location>
        <begin position="127"/>
        <end position="140"/>
    </location>
</feature>
<dbReference type="AlphaFoldDB" id="A0A1U8B9M2"/>
<protein>
    <submittedName>
        <fullName evidence="9">Myb-related protein 308-like</fullName>
    </submittedName>
</protein>
<dbReference type="InterPro" id="IPR009057">
    <property type="entry name" value="Homeodomain-like_sf"/>
</dbReference>
<dbReference type="FunFam" id="1.10.10.60:FF:000001">
    <property type="entry name" value="MYB-related transcription factor"/>
    <property type="match status" value="1"/>
</dbReference>
<dbReference type="InterPro" id="IPR017930">
    <property type="entry name" value="Myb_dom"/>
</dbReference>
<keyword evidence="4" id="KW-0238">DNA-binding</keyword>
<dbReference type="KEGG" id="nnu:104612237"/>
<evidence type="ECO:0000256" key="5">
    <source>
        <dbReference type="ARBA" id="ARBA00023163"/>
    </source>
</evidence>
<keyword evidence="5" id="KW-0804">Transcription</keyword>
<keyword evidence="2" id="KW-0677">Repeat</keyword>
<feature type="compositionally biased region" description="Basic residues" evidence="7">
    <location>
        <begin position="107"/>
        <end position="116"/>
    </location>
</feature>
<organism evidence="8 9">
    <name type="scientific">Nelumbo nucifera</name>
    <name type="common">Sacred lotus</name>
    <dbReference type="NCBI Taxonomy" id="4432"/>
    <lineage>
        <taxon>Eukaryota</taxon>
        <taxon>Viridiplantae</taxon>
        <taxon>Streptophyta</taxon>
        <taxon>Embryophyta</taxon>
        <taxon>Tracheophyta</taxon>
        <taxon>Spermatophyta</taxon>
        <taxon>Magnoliopsida</taxon>
        <taxon>Proteales</taxon>
        <taxon>Nelumbonaceae</taxon>
        <taxon>Nelumbo</taxon>
    </lineage>
</organism>
<dbReference type="GO" id="GO:0005634">
    <property type="term" value="C:nucleus"/>
    <property type="evidence" value="ECO:0007669"/>
    <property type="project" value="UniProtKB-SubCell"/>
</dbReference>
<dbReference type="OMA" id="YIHEDFL"/>
<gene>
    <name evidence="9" type="primary">LOC104612237</name>
</gene>
<dbReference type="RefSeq" id="XP_010277888.1">
    <property type="nucleotide sequence ID" value="XM_010279586.2"/>
</dbReference>
<evidence type="ECO:0000256" key="4">
    <source>
        <dbReference type="ARBA" id="ARBA00023125"/>
    </source>
</evidence>
<dbReference type="CDD" id="cd00167">
    <property type="entry name" value="SANT"/>
    <property type="match status" value="2"/>
</dbReference>
<evidence type="ECO:0000313" key="8">
    <source>
        <dbReference type="Proteomes" id="UP000189703"/>
    </source>
</evidence>
<dbReference type="eggNOG" id="KOG0048">
    <property type="taxonomic scope" value="Eukaryota"/>
</dbReference>
<evidence type="ECO:0000256" key="2">
    <source>
        <dbReference type="ARBA" id="ARBA00022737"/>
    </source>
</evidence>
<comment type="subcellular location">
    <subcellularLocation>
        <location evidence="1">Nucleus</location>
    </subcellularLocation>
</comment>
<evidence type="ECO:0000256" key="7">
    <source>
        <dbReference type="SAM" id="MobiDB-lite"/>
    </source>
</evidence>
<evidence type="ECO:0000256" key="6">
    <source>
        <dbReference type="ARBA" id="ARBA00023242"/>
    </source>
</evidence>
<dbReference type="Gene3D" id="1.10.10.60">
    <property type="entry name" value="Homeodomain-like"/>
    <property type="match status" value="2"/>
</dbReference>
<dbReference type="OrthoDB" id="2143914at2759"/>
<keyword evidence="3" id="KW-0805">Transcription regulation</keyword>
<dbReference type="PROSITE" id="PS50090">
    <property type="entry name" value="MYB_LIKE"/>
    <property type="match status" value="2"/>
</dbReference>
<evidence type="ECO:0000256" key="1">
    <source>
        <dbReference type="ARBA" id="ARBA00004123"/>
    </source>
</evidence>